<dbReference type="PANTHER" id="PTHR43804:SF6">
    <property type="entry name" value="CLASS I PEPTIDE CHAIN RELEASE FACTOR"/>
    <property type="match status" value="1"/>
</dbReference>
<comment type="caution">
    <text evidence="3">The sequence shown here is derived from an EMBL/GenBank/DDBJ whole genome shotgun (WGS) entry which is preliminary data.</text>
</comment>
<proteinExistence type="inferred from homology"/>
<dbReference type="EMBL" id="LAZR01049919">
    <property type="protein sequence ID" value="KKK88517.1"/>
    <property type="molecule type" value="Genomic_DNA"/>
</dbReference>
<evidence type="ECO:0000259" key="2">
    <source>
        <dbReference type="Pfam" id="PF00472"/>
    </source>
</evidence>
<accession>A0A0F8Z437</accession>
<dbReference type="AlphaFoldDB" id="A0A0F8Z437"/>
<dbReference type="PANTHER" id="PTHR43804">
    <property type="entry name" value="LD18447P"/>
    <property type="match status" value="1"/>
</dbReference>
<protein>
    <recommendedName>
        <fullName evidence="2">Prokaryotic-type class I peptide chain release factors domain-containing protein</fullName>
    </recommendedName>
</protein>
<gene>
    <name evidence="3" type="ORF">LCGC14_2742390</name>
</gene>
<evidence type="ECO:0000313" key="3">
    <source>
        <dbReference type="EMBL" id="KKK88517.1"/>
    </source>
</evidence>
<dbReference type="GO" id="GO:0003747">
    <property type="term" value="F:translation release factor activity"/>
    <property type="evidence" value="ECO:0007669"/>
    <property type="project" value="InterPro"/>
</dbReference>
<dbReference type="Pfam" id="PF00472">
    <property type="entry name" value="RF-1"/>
    <property type="match status" value="1"/>
</dbReference>
<organism evidence="3">
    <name type="scientific">marine sediment metagenome</name>
    <dbReference type="NCBI Taxonomy" id="412755"/>
    <lineage>
        <taxon>unclassified sequences</taxon>
        <taxon>metagenomes</taxon>
        <taxon>ecological metagenomes</taxon>
    </lineage>
</organism>
<sequence>MMYGMSSAEEYLVKSDDELLAECDIHIYKASGPGGQHRNKVSSAVRFKHRPTGISATANDSRSQHTNRRLGLTRLRMNLALRLRCPALPKRDELPSAVIECIFTPKKQVSACLKRLQVGRKDRRFWLVAAYLLDWVAAAEGRLSPVAQQMGISTGNLTTVLKSDRHLLAAAQEIRRNYNQRPIS</sequence>
<dbReference type="InterPro" id="IPR050057">
    <property type="entry name" value="Prokaryotic/Mito_RF"/>
</dbReference>
<dbReference type="Gene3D" id="3.30.160.20">
    <property type="match status" value="1"/>
</dbReference>
<name>A0A0F8Z437_9ZZZZ</name>
<dbReference type="GO" id="GO:0009507">
    <property type="term" value="C:chloroplast"/>
    <property type="evidence" value="ECO:0007669"/>
    <property type="project" value="TreeGrafter"/>
</dbReference>
<feature type="domain" description="Prokaryotic-type class I peptide chain release factors" evidence="2">
    <location>
        <begin position="22"/>
        <end position="80"/>
    </location>
</feature>
<comment type="similarity">
    <text evidence="1">Belongs to the prokaryotic/mitochondrial release factor family.</text>
</comment>
<evidence type="ECO:0000256" key="1">
    <source>
        <dbReference type="ARBA" id="ARBA00010835"/>
    </source>
</evidence>
<dbReference type="SUPFAM" id="SSF75620">
    <property type="entry name" value="Release factor"/>
    <property type="match status" value="1"/>
</dbReference>
<dbReference type="InterPro" id="IPR000352">
    <property type="entry name" value="Pep_chain_release_fac_I"/>
</dbReference>
<reference evidence="3" key="1">
    <citation type="journal article" date="2015" name="Nature">
        <title>Complex archaea that bridge the gap between prokaryotes and eukaryotes.</title>
        <authorList>
            <person name="Spang A."/>
            <person name="Saw J.H."/>
            <person name="Jorgensen S.L."/>
            <person name="Zaremba-Niedzwiedzka K."/>
            <person name="Martijn J."/>
            <person name="Lind A.E."/>
            <person name="van Eijk R."/>
            <person name="Schleper C."/>
            <person name="Guy L."/>
            <person name="Ettema T.J."/>
        </authorList>
    </citation>
    <scope>NUCLEOTIDE SEQUENCE</scope>
</reference>
<dbReference type="InterPro" id="IPR045853">
    <property type="entry name" value="Pep_chain_release_fac_I_sf"/>
</dbReference>